<comment type="caution">
    <text evidence="1">The sequence shown here is derived from an EMBL/GenBank/DDBJ whole genome shotgun (WGS) entry which is preliminary data.</text>
</comment>
<dbReference type="EMBL" id="LWCA01001399">
    <property type="protein sequence ID" value="OAF65199.1"/>
    <property type="molecule type" value="Genomic_DNA"/>
</dbReference>
<reference evidence="1 2" key="1">
    <citation type="submission" date="2016-04" db="EMBL/GenBank/DDBJ databases">
        <title>The genome of Intoshia linei affirms orthonectids as highly simplified spiralians.</title>
        <authorList>
            <person name="Mikhailov K.V."/>
            <person name="Slusarev G.S."/>
            <person name="Nikitin M.A."/>
            <person name="Logacheva M.D."/>
            <person name="Penin A."/>
            <person name="Aleoshin V."/>
            <person name="Panchin Y.V."/>
        </authorList>
    </citation>
    <scope>NUCLEOTIDE SEQUENCE [LARGE SCALE GENOMIC DNA]</scope>
    <source>
        <strain evidence="1">Intl2013</strain>
        <tissue evidence="1">Whole animal</tissue>
    </source>
</reference>
<gene>
    <name evidence="1" type="ORF">A3Q56_07104</name>
</gene>
<dbReference type="AlphaFoldDB" id="A0A177AT74"/>
<evidence type="ECO:0000313" key="1">
    <source>
        <dbReference type="EMBL" id="OAF65199.1"/>
    </source>
</evidence>
<evidence type="ECO:0000313" key="2">
    <source>
        <dbReference type="Proteomes" id="UP000078046"/>
    </source>
</evidence>
<organism evidence="1 2">
    <name type="scientific">Intoshia linei</name>
    <dbReference type="NCBI Taxonomy" id="1819745"/>
    <lineage>
        <taxon>Eukaryota</taxon>
        <taxon>Metazoa</taxon>
        <taxon>Spiralia</taxon>
        <taxon>Lophotrochozoa</taxon>
        <taxon>Mesozoa</taxon>
        <taxon>Orthonectida</taxon>
        <taxon>Rhopaluridae</taxon>
        <taxon>Intoshia</taxon>
    </lineage>
</organism>
<dbReference type="Proteomes" id="UP000078046">
    <property type="component" value="Unassembled WGS sequence"/>
</dbReference>
<sequence length="190" mass="22666">MEEQANYHQRVSVASDGSVRTDREIFMQPERFSVNRFNHPTTVQIQKRFFTVFDSEEKHKTEIINWDKRNGTLERIKFLNTQRETNKPTSSFINRLFHQSEVCNFGNRREDRVTDAIIYSCKNYQLQSSLISAHHKDLKDVINKCKNFEVLHFDNYHNQFHGMPFARQYTKVKTEAKMDIKNKINLNALF</sequence>
<dbReference type="OrthoDB" id="7323790at2759"/>
<keyword evidence="2" id="KW-1185">Reference proteome</keyword>
<protein>
    <submittedName>
        <fullName evidence="1">Uncharacterized protein</fullName>
    </submittedName>
</protein>
<proteinExistence type="predicted"/>
<accession>A0A177AT74</accession>
<name>A0A177AT74_9BILA</name>